<feature type="compositionally biased region" description="Low complexity" evidence="1">
    <location>
        <begin position="27"/>
        <end position="36"/>
    </location>
</feature>
<feature type="compositionally biased region" description="Basic residues" evidence="1">
    <location>
        <begin position="149"/>
        <end position="164"/>
    </location>
</feature>
<accession>A0A9X8N4L8</accession>
<reference evidence="3" key="1">
    <citation type="submission" date="2016-11" db="EMBL/GenBank/DDBJ databases">
        <authorList>
            <person name="Jaros S."/>
            <person name="Januszkiewicz K."/>
            <person name="Wedrychowicz H."/>
        </authorList>
    </citation>
    <scope>NUCLEOTIDE SEQUENCE [LARGE SCALE GENOMIC DNA]</scope>
    <source>
        <strain evidence="3">CGMCC 4.3555</strain>
    </source>
</reference>
<comment type="caution">
    <text evidence="2">The sequence shown here is derived from an EMBL/GenBank/DDBJ whole genome shotgun (WGS) entry which is preliminary data.</text>
</comment>
<feature type="compositionally biased region" description="Basic and acidic residues" evidence="1">
    <location>
        <begin position="72"/>
        <end position="88"/>
    </location>
</feature>
<sequence>MLHVMALQARICGLQPPPLRRGRPRGGRPSPVSGARPHPHPRGRFGDQCRDRPAVHGRDVQPPGYPRHRPLRGREPLLRCRGDREQFLRRPPRLHHRQRELREPGRDPLRPVRGSPANSSASTPDTHHQPRQHKAASLPSERPVPPMSKRARKKKARRKKKANHGGKANQDGTTGRDGTPSPREPTRWPAPTTCCSAANQPPWPRSRLPPSPPTTSRHRPASSPCWAARSTDSCRGGAWGTSTAFPCCRRVRFAG</sequence>
<protein>
    <submittedName>
        <fullName evidence="2">Uncharacterized protein</fullName>
    </submittedName>
</protein>
<feature type="compositionally biased region" description="Basic residues" evidence="1">
    <location>
        <begin position="90"/>
        <end position="99"/>
    </location>
</feature>
<feature type="compositionally biased region" description="Pro residues" evidence="1">
    <location>
        <begin position="201"/>
        <end position="213"/>
    </location>
</feature>
<organism evidence="2 3">
    <name type="scientific">Streptomyces yunnanensis</name>
    <dbReference type="NCBI Taxonomy" id="156453"/>
    <lineage>
        <taxon>Bacteria</taxon>
        <taxon>Bacillati</taxon>
        <taxon>Actinomycetota</taxon>
        <taxon>Actinomycetes</taxon>
        <taxon>Kitasatosporales</taxon>
        <taxon>Streptomycetaceae</taxon>
        <taxon>Streptomyces</taxon>
    </lineage>
</organism>
<name>A0A9X8N4L8_9ACTN</name>
<feature type="compositionally biased region" description="Basic and acidic residues" evidence="1">
    <location>
        <begin position="44"/>
        <end position="59"/>
    </location>
</feature>
<feature type="region of interest" description="Disordered" evidence="1">
    <location>
        <begin position="13"/>
        <end position="231"/>
    </location>
</feature>
<dbReference type="Proteomes" id="UP000184388">
    <property type="component" value="Unassembled WGS sequence"/>
</dbReference>
<gene>
    <name evidence="2" type="ORF">SAMN05216268_116184</name>
</gene>
<evidence type="ECO:0000313" key="2">
    <source>
        <dbReference type="EMBL" id="SHM94261.1"/>
    </source>
</evidence>
<evidence type="ECO:0000313" key="3">
    <source>
        <dbReference type="Proteomes" id="UP000184388"/>
    </source>
</evidence>
<feature type="compositionally biased region" description="Basic and acidic residues" evidence="1">
    <location>
        <begin position="100"/>
        <end position="110"/>
    </location>
</feature>
<dbReference type="Pfam" id="PF26427">
    <property type="entry name" value="HR_L37"/>
    <property type="match status" value="1"/>
</dbReference>
<dbReference type="InterPro" id="IPR058090">
    <property type="entry name" value="bL37_actino"/>
</dbReference>
<dbReference type="EMBL" id="FRBK01000016">
    <property type="protein sequence ID" value="SHM94261.1"/>
    <property type="molecule type" value="Genomic_DNA"/>
</dbReference>
<proteinExistence type="predicted"/>
<evidence type="ECO:0000256" key="1">
    <source>
        <dbReference type="SAM" id="MobiDB-lite"/>
    </source>
</evidence>
<dbReference type="AlphaFoldDB" id="A0A9X8N4L8"/>